<dbReference type="HAMAP" id="MF_01925">
    <property type="entry name" value="P5C_reductase"/>
    <property type="match status" value="1"/>
</dbReference>
<evidence type="ECO:0000256" key="6">
    <source>
        <dbReference type="ARBA" id="ARBA00022857"/>
    </source>
</evidence>
<evidence type="ECO:0000256" key="5">
    <source>
        <dbReference type="ARBA" id="ARBA00022650"/>
    </source>
</evidence>
<dbReference type="GO" id="GO:0004735">
    <property type="term" value="F:pyrroline-5-carboxylate reductase activity"/>
    <property type="evidence" value="ECO:0007669"/>
    <property type="project" value="UniProtKB-UniRule"/>
</dbReference>
<evidence type="ECO:0000259" key="14">
    <source>
        <dbReference type="Pfam" id="PF03807"/>
    </source>
</evidence>
<protein>
    <recommendedName>
        <fullName evidence="10 11">Pyrroline-5-carboxylate reductase</fullName>
        <shortName evidence="10">P5C reductase</shortName>
        <shortName evidence="10">P5CR</shortName>
        <ecNumber evidence="10 11">1.5.1.2</ecNumber>
    </recommendedName>
    <alternativeName>
        <fullName evidence="10">PCA reductase</fullName>
    </alternativeName>
</protein>
<dbReference type="SUPFAM" id="SSF48179">
    <property type="entry name" value="6-phosphogluconate dehydrogenase C-terminal domain-like"/>
    <property type="match status" value="1"/>
</dbReference>
<evidence type="ECO:0000256" key="12">
    <source>
        <dbReference type="PIRSR" id="PIRSR000193-1"/>
    </source>
</evidence>
<dbReference type="FunFam" id="3.40.50.720:FF:000105">
    <property type="entry name" value="Pyrroline-5-carboxylate reductase"/>
    <property type="match status" value="1"/>
</dbReference>
<evidence type="ECO:0000313" key="16">
    <source>
        <dbReference type="EMBL" id="KKZ59471.1"/>
    </source>
</evidence>
<dbReference type="Gene3D" id="1.10.3730.10">
    <property type="entry name" value="ProC C-terminal domain-like"/>
    <property type="match status" value="1"/>
</dbReference>
<comment type="similarity">
    <text evidence="2 10 13">Belongs to the pyrroline-5-carboxylate reductase family.</text>
</comment>
<dbReference type="InterPro" id="IPR000304">
    <property type="entry name" value="Pyrroline-COOH_reductase"/>
</dbReference>
<reference evidence="16 17" key="1">
    <citation type="submission" date="2015-05" db="EMBL/GenBank/DDBJ databases">
        <title>Comparative analyses of the lipooligosaccharides from nottypeable Haemophilus influenzae and Haemophilus haemolyticus.</title>
        <authorList>
            <person name="Post D.M.B."/>
            <person name="Ketterer M.R."/>
            <person name="Coffin J.E."/>
            <person name="Reinders L.M."/>
            <person name="Munson R.S.Jr."/>
            <person name="Bair T.B."/>
            <person name="Murphy T.F."/>
            <person name="Foster E."/>
            <person name="Gibson B.W."/>
            <person name="Apicella M.A."/>
        </authorList>
    </citation>
    <scope>NUCLEOTIDE SEQUENCE [LARGE SCALE GENOMIC DNA]</scope>
    <source>
        <strain evidence="16 17">11P18</strain>
    </source>
</reference>
<dbReference type="EMBL" id="LCTK01000006">
    <property type="protein sequence ID" value="KKZ59471.1"/>
    <property type="molecule type" value="Genomic_DNA"/>
</dbReference>
<dbReference type="InterPro" id="IPR029036">
    <property type="entry name" value="P5CR_dimer"/>
</dbReference>
<dbReference type="FunFam" id="1.10.3730.10:FF:000001">
    <property type="entry name" value="Pyrroline-5-carboxylate reductase"/>
    <property type="match status" value="1"/>
</dbReference>
<comment type="function">
    <text evidence="10">Catalyzes the reduction of 1-pyrroline-5-carboxylate (PCA) to L-proline.</text>
</comment>
<dbReference type="InterPro" id="IPR053790">
    <property type="entry name" value="P5CR-like_CS"/>
</dbReference>
<keyword evidence="4 10" id="KW-0028">Amino-acid biosynthesis</keyword>
<dbReference type="AlphaFoldDB" id="A0A0M3G8X4"/>
<organism evidence="16 17">
    <name type="scientific">Haemophilus haemolyticus</name>
    <dbReference type="NCBI Taxonomy" id="726"/>
    <lineage>
        <taxon>Bacteria</taxon>
        <taxon>Pseudomonadati</taxon>
        <taxon>Pseudomonadota</taxon>
        <taxon>Gammaproteobacteria</taxon>
        <taxon>Pasteurellales</taxon>
        <taxon>Pasteurellaceae</taxon>
        <taxon>Haemophilus</taxon>
    </lineage>
</organism>
<dbReference type="InterPro" id="IPR028939">
    <property type="entry name" value="P5C_Rdtase_cat_N"/>
</dbReference>
<dbReference type="PANTHER" id="PTHR11645:SF0">
    <property type="entry name" value="PYRROLINE-5-CARBOXYLATE REDUCTASE 3"/>
    <property type="match status" value="1"/>
</dbReference>
<name>A0A0M3G8X4_HAEHA</name>
<evidence type="ECO:0000256" key="1">
    <source>
        <dbReference type="ARBA" id="ARBA00005205"/>
    </source>
</evidence>
<comment type="catalytic activity">
    <reaction evidence="9 10 13">
        <text>L-proline + NADP(+) = (S)-1-pyrroline-5-carboxylate + NADPH + 2 H(+)</text>
        <dbReference type="Rhea" id="RHEA:14109"/>
        <dbReference type="ChEBI" id="CHEBI:15378"/>
        <dbReference type="ChEBI" id="CHEBI:17388"/>
        <dbReference type="ChEBI" id="CHEBI:57783"/>
        <dbReference type="ChEBI" id="CHEBI:58349"/>
        <dbReference type="ChEBI" id="CHEBI:60039"/>
        <dbReference type="EC" id="1.5.1.2"/>
    </reaction>
</comment>
<evidence type="ECO:0000256" key="11">
    <source>
        <dbReference type="NCBIfam" id="TIGR00112"/>
    </source>
</evidence>
<feature type="domain" description="Pyrroline-5-carboxylate reductase catalytic N-terminal" evidence="14">
    <location>
        <begin position="6"/>
        <end position="98"/>
    </location>
</feature>
<dbReference type="RefSeq" id="WP_046952790.1">
    <property type="nucleotide sequence ID" value="NZ_CP031238.1"/>
</dbReference>
<sequence>MQHKLIAFIGGGNMAQAIILGLLKQGYPAEQIIVNDPNEEKRAFFANLGVATSENNVESATKAEVVLLAVKPQMMADVCSPLSAVDFSDKLLISIAAGISTERLNALIPSIKAIVRVMPNTPALVGEGMAGLFAPKNTSENYRTFAQDLLGIVGRTVWVEDETQMHAVTAASGSSPAYFFLMLEAMQQALIKMNIDEKTARELVQQSMLGAAKMVTENPQIALSTLRENVTSKGGTTAAALAVFDVQHFNQTIEQAMQACLSRSQEMETLF</sequence>
<keyword evidence="7 10" id="KW-0560">Oxidoreductase</keyword>
<evidence type="ECO:0000259" key="15">
    <source>
        <dbReference type="Pfam" id="PF14748"/>
    </source>
</evidence>
<dbReference type="Pfam" id="PF03807">
    <property type="entry name" value="F420_oxidored"/>
    <property type="match status" value="1"/>
</dbReference>
<dbReference type="SUPFAM" id="SSF51735">
    <property type="entry name" value="NAD(P)-binding Rossmann-fold domains"/>
    <property type="match status" value="1"/>
</dbReference>
<dbReference type="NCBIfam" id="TIGR00112">
    <property type="entry name" value="proC"/>
    <property type="match status" value="1"/>
</dbReference>
<comment type="pathway">
    <text evidence="1 10 13">Amino-acid biosynthesis; L-proline biosynthesis; L-proline from L-glutamate 5-semialdehyde: step 1/1.</text>
</comment>
<dbReference type="PATRIC" id="fig|726.54.peg.416"/>
<feature type="binding site" evidence="12">
    <location>
        <position position="56"/>
    </location>
    <ligand>
        <name>NADPH</name>
        <dbReference type="ChEBI" id="CHEBI:57783"/>
    </ligand>
</feature>
<evidence type="ECO:0000256" key="2">
    <source>
        <dbReference type="ARBA" id="ARBA00005525"/>
    </source>
</evidence>
<feature type="binding site" evidence="12">
    <location>
        <begin position="9"/>
        <end position="14"/>
    </location>
    <ligand>
        <name>NADP(+)</name>
        <dbReference type="ChEBI" id="CHEBI:58349"/>
    </ligand>
</feature>
<comment type="subcellular location">
    <subcellularLocation>
        <location evidence="10">Cytoplasm</location>
    </subcellularLocation>
</comment>
<evidence type="ECO:0000256" key="7">
    <source>
        <dbReference type="ARBA" id="ARBA00023002"/>
    </source>
</evidence>
<evidence type="ECO:0000256" key="3">
    <source>
        <dbReference type="ARBA" id="ARBA00022490"/>
    </source>
</evidence>
<dbReference type="PIRSF" id="PIRSF000193">
    <property type="entry name" value="Pyrrol-5-carb_rd"/>
    <property type="match status" value="1"/>
</dbReference>
<evidence type="ECO:0000256" key="4">
    <source>
        <dbReference type="ARBA" id="ARBA00022605"/>
    </source>
</evidence>
<evidence type="ECO:0000256" key="10">
    <source>
        <dbReference type="HAMAP-Rule" id="MF_01925"/>
    </source>
</evidence>
<evidence type="ECO:0000256" key="9">
    <source>
        <dbReference type="ARBA" id="ARBA00052690"/>
    </source>
</evidence>
<dbReference type="GO" id="GO:0055129">
    <property type="term" value="P:L-proline biosynthetic process"/>
    <property type="evidence" value="ECO:0007669"/>
    <property type="project" value="UniProtKB-UniRule"/>
</dbReference>
<dbReference type="EC" id="1.5.1.2" evidence="10 11"/>
<dbReference type="PANTHER" id="PTHR11645">
    <property type="entry name" value="PYRROLINE-5-CARBOXYLATE REDUCTASE"/>
    <property type="match status" value="1"/>
</dbReference>
<evidence type="ECO:0000256" key="8">
    <source>
        <dbReference type="ARBA" id="ARBA00050547"/>
    </source>
</evidence>
<dbReference type="Pfam" id="PF14748">
    <property type="entry name" value="P5CR_dimer"/>
    <property type="match status" value="1"/>
</dbReference>
<gene>
    <name evidence="10" type="primary">proC</name>
    <name evidence="16" type="ORF">AAX18_02065</name>
</gene>
<feature type="domain" description="Pyrroline-5-carboxylate reductase dimerisation" evidence="15">
    <location>
        <begin position="162"/>
        <end position="267"/>
    </location>
</feature>
<keyword evidence="5 10" id="KW-0641">Proline biosynthesis</keyword>
<dbReference type="Gene3D" id="3.40.50.720">
    <property type="entry name" value="NAD(P)-binding Rossmann-like Domain"/>
    <property type="match status" value="1"/>
</dbReference>
<dbReference type="InterPro" id="IPR008927">
    <property type="entry name" value="6-PGluconate_DH-like_C_sf"/>
</dbReference>
<dbReference type="InterPro" id="IPR036291">
    <property type="entry name" value="NAD(P)-bd_dom_sf"/>
</dbReference>
<dbReference type="GO" id="GO:0005737">
    <property type="term" value="C:cytoplasm"/>
    <property type="evidence" value="ECO:0007669"/>
    <property type="project" value="UniProtKB-SubCell"/>
</dbReference>
<evidence type="ECO:0000256" key="13">
    <source>
        <dbReference type="RuleBase" id="RU003903"/>
    </source>
</evidence>
<dbReference type="PROSITE" id="PS00521">
    <property type="entry name" value="P5CR"/>
    <property type="match status" value="1"/>
</dbReference>
<accession>A0A0M3G8X4</accession>
<comment type="catalytic activity">
    <reaction evidence="8 10">
        <text>L-proline + NAD(+) = (S)-1-pyrroline-5-carboxylate + NADH + 2 H(+)</text>
        <dbReference type="Rhea" id="RHEA:14105"/>
        <dbReference type="ChEBI" id="CHEBI:15378"/>
        <dbReference type="ChEBI" id="CHEBI:17388"/>
        <dbReference type="ChEBI" id="CHEBI:57540"/>
        <dbReference type="ChEBI" id="CHEBI:57945"/>
        <dbReference type="ChEBI" id="CHEBI:60039"/>
        <dbReference type="EC" id="1.5.1.2"/>
    </reaction>
</comment>
<keyword evidence="3 10" id="KW-0963">Cytoplasm</keyword>
<dbReference type="UniPathway" id="UPA00098">
    <property type="reaction ID" value="UER00361"/>
</dbReference>
<dbReference type="Proteomes" id="UP000034750">
    <property type="component" value="Unassembled WGS sequence"/>
</dbReference>
<evidence type="ECO:0000313" key="17">
    <source>
        <dbReference type="Proteomes" id="UP000034750"/>
    </source>
</evidence>
<proteinExistence type="inferred from homology"/>
<keyword evidence="6 10" id="KW-0521">NADP</keyword>
<feature type="binding site" evidence="12">
    <location>
        <begin position="69"/>
        <end position="72"/>
    </location>
    <ligand>
        <name>NADP(+)</name>
        <dbReference type="ChEBI" id="CHEBI:58349"/>
    </ligand>
</feature>
<comment type="caution">
    <text evidence="16">The sequence shown here is derived from an EMBL/GenBank/DDBJ whole genome shotgun (WGS) entry which is preliminary data.</text>
</comment>